<evidence type="ECO:0000256" key="1">
    <source>
        <dbReference type="SAM" id="Coils"/>
    </source>
</evidence>
<dbReference type="WormBase" id="Y102A11A.2a">
    <property type="protein sequence ID" value="CE29093"/>
    <property type="gene ID" value="WBGene00022412"/>
</dbReference>
<feature type="compositionally biased region" description="Polar residues" evidence="2">
    <location>
        <begin position="342"/>
        <end position="351"/>
    </location>
</feature>
<feature type="compositionally biased region" description="Polar residues" evidence="2">
    <location>
        <begin position="264"/>
        <end position="292"/>
    </location>
</feature>
<feature type="compositionally biased region" description="Basic and acidic residues" evidence="2">
    <location>
        <begin position="36"/>
        <end position="56"/>
    </location>
</feature>
<reference evidence="3 4" key="1">
    <citation type="journal article" date="1998" name="Science">
        <title>Genome sequence of the nematode C. elegans: a platform for investigating biology.</title>
        <authorList>
            <consortium name="The C. elegans sequencing consortium"/>
            <person name="Sulson J.E."/>
            <person name="Waterston R."/>
        </authorList>
    </citation>
    <scope>NUCLEOTIDE SEQUENCE [LARGE SCALE GENOMIC DNA]</scope>
    <source>
        <strain evidence="3 4">Bristol N2</strain>
    </source>
</reference>
<dbReference type="KEGG" id="cel:CELE_Y102A11A.2"/>
<evidence type="ECO:0000313" key="3">
    <source>
        <dbReference type="EMBL" id="CCD71587.1"/>
    </source>
</evidence>
<dbReference type="GeneID" id="180515"/>
<dbReference type="RefSeq" id="NP_001024950.1">
    <property type="nucleotide sequence ID" value="NM_001029779.3"/>
</dbReference>
<feature type="compositionally biased region" description="Polar residues" evidence="2">
    <location>
        <begin position="16"/>
        <end position="25"/>
    </location>
</feature>
<dbReference type="InParanoid" id="Q95XK1"/>
<evidence type="ECO:0000313" key="4">
    <source>
        <dbReference type="Proteomes" id="UP000001940"/>
    </source>
</evidence>
<feature type="compositionally biased region" description="Polar residues" evidence="2">
    <location>
        <begin position="72"/>
        <end position="96"/>
    </location>
</feature>
<keyword evidence="4" id="KW-1185">Reference proteome</keyword>
<dbReference type="UCSC" id="Y102A11A.2b">
    <property type="organism name" value="c. elegans"/>
</dbReference>
<feature type="region of interest" description="Disordered" evidence="2">
    <location>
        <begin position="670"/>
        <end position="693"/>
    </location>
</feature>
<dbReference type="HOGENOM" id="CLU_409530_0_0_1"/>
<proteinExistence type="predicted"/>
<dbReference type="AGR" id="WB:WBGene00022412"/>
<name>Q95XK1_CAEEL</name>
<feature type="region of interest" description="Disordered" evidence="2">
    <location>
        <begin position="342"/>
        <end position="413"/>
    </location>
</feature>
<dbReference type="Bgee" id="WBGene00022412">
    <property type="expression patterns" value="Expressed in embryo and 3 other cell types or tissues"/>
</dbReference>
<dbReference type="IntAct" id="Q95XK1">
    <property type="interactions" value="1"/>
</dbReference>
<dbReference type="AlphaFoldDB" id="Q95XK1"/>
<feature type="region of interest" description="Disordered" evidence="2">
    <location>
        <begin position="1"/>
        <end position="292"/>
    </location>
</feature>
<keyword evidence="1" id="KW-0175">Coiled coil</keyword>
<gene>
    <name evidence="3" type="ORF">CELE_Y102A11A.2</name>
    <name evidence="3 5" type="ORF">Y102A11A.2</name>
</gene>
<feature type="compositionally biased region" description="Polar residues" evidence="2">
    <location>
        <begin position="121"/>
        <end position="133"/>
    </location>
</feature>
<dbReference type="eggNOG" id="ENOG502TGJ4">
    <property type="taxonomic scope" value="Eukaryota"/>
</dbReference>
<accession>Q95XK1</accession>
<feature type="compositionally biased region" description="Polar residues" evidence="2">
    <location>
        <begin position="169"/>
        <end position="179"/>
    </location>
</feature>
<feature type="compositionally biased region" description="Polar residues" evidence="2">
    <location>
        <begin position="359"/>
        <end position="404"/>
    </location>
</feature>
<feature type="compositionally biased region" description="Basic and acidic residues" evidence="2">
    <location>
        <begin position="247"/>
        <end position="257"/>
    </location>
</feature>
<dbReference type="ExpressionAtlas" id="Q95XK1">
    <property type="expression patterns" value="baseline and differential"/>
</dbReference>
<feature type="compositionally biased region" description="Low complexity" evidence="2">
    <location>
        <begin position="679"/>
        <end position="690"/>
    </location>
</feature>
<feature type="compositionally biased region" description="Polar residues" evidence="2">
    <location>
        <begin position="148"/>
        <end position="158"/>
    </location>
</feature>
<protein>
    <submittedName>
        <fullName evidence="3">Chromatin-remodeling ATPase INO80</fullName>
    </submittedName>
</protein>
<organism evidence="3 4">
    <name type="scientific">Caenorhabditis elegans</name>
    <dbReference type="NCBI Taxonomy" id="6239"/>
    <lineage>
        <taxon>Eukaryota</taxon>
        <taxon>Metazoa</taxon>
        <taxon>Ecdysozoa</taxon>
        <taxon>Nematoda</taxon>
        <taxon>Chromadorea</taxon>
        <taxon>Rhabditida</taxon>
        <taxon>Rhabditina</taxon>
        <taxon>Rhabditomorpha</taxon>
        <taxon>Rhabditoidea</taxon>
        <taxon>Rhabditidae</taxon>
        <taxon>Peloderinae</taxon>
        <taxon>Caenorhabditis</taxon>
    </lineage>
</organism>
<feature type="compositionally biased region" description="Polar residues" evidence="2">
    <location>
        <begin position="194"/>
        <end position="220"/>
    </location>
</feature>
<sequence>MANQDQNYLGPRTHPPNLQKSTSFSGAKLHYQYTGKEQKTSSSKDESRVHHSENRSPHLSRQLTVDYGGGSTVDQRSQLGTQATFSPGSSRKTNFNPYDPGVHTKSYEESQKPPLYVGYNSYASHSNEQPTTVSSSSARQSFQDSASMQNPAESTRSIHYSRYYPENLTAPNDASNARNQKNETVHPSTDGIRSFQQSPTSSYNDSAQPNYELSRTTYSPASHRPTPTKDYSDHREKPYNTATSHQSSERLNSESRSSRSSQLTHNPSFDYSSSNHNTKLEQPNSHSPHFSSRAFNAVRSPVVSMDLHHRPKDDVTLATSTASPLSFSGHRAPPAEVRETLPMSSQVSTFLRGNESSRHSYSNPSTKVTTTPPIQQSHLGTNYLTTVQSSNLDRSPSPSRSRYMNSRDRRKTTTIIPSSIPQSSEYKSAFQREAPAVYYTEPQSTYKPLPMSSQTQNRNLTIGYTPNQFQEIERAQREFKNQKKQEEEIRAKLEAKKKAEQEKERAKREEQRRIEEAAKLEYRRRIEESQRLEAERLALEATMVDEDEDVAKFIRNLEERIKDSRDSKNLNGALVGRQINQSLAKNAENLTSAQTDEDNGQVEGHDGANDQESIQNVADSSEEYTFLQRIKNMKTDQNANRKKYAEHYYDFDDYDDSELHSTTSMNSLLSTVTEEDPDSTSLNNHSTSTNPKLSTLQPSVISFIHDLVDGILSSLDKTDISRPTDTQHLIKQHDEEFYNNYQTMTTDTVRQFFTPQYSQEEATTSTFYNDSL</sequence>
<feature type="coiled-coil region" evidence="1">
    <location>
        <begin position="469"/>
        <end position="520"/>
    </location>
</feature>
<dbReference type="PaxDb" id="6239-Y102A11A.2a"/>
<dbReference type="CTD" id="180515"/>
<evidence type="ECO:0000313" key="5">
    <source>
        <dbReference type="WormBase" id="Y102A11A.2a"/>
    </source>
</evidence>
<dbReference type="DIP" id="DIP-26493N"/>
<dbReference type="CDD" id="cd06503">
    <property type="entry name" value="ATP-synt_Fo_b"/>
    <property type="match status" value="1"/>
</dbReference>
<dbReference type="EMBL" id="BX284606">
    <property type="protein sequence ID" value="CCD71587.1"/>
    <property type="molecule type" value="Genomic_DNA"/>
</dbReference>
<feature type="compositionally biased region" description="Low complexity" evidence="2">
    <location>
        <begin position="134"/>
        <end position="147"/>
    </location>
</feature>
<dbReference type="SMR" id="Q95XK1"/>
<dbReference type="Proteomes" id="UP000001940">
    <property type="component" value="Chromosome X"/>
</dbReference>
<dbReference type="OrthoDB" id="5858391at2759"/>
<dbReference type="STRING" id="6239.Y102A11A.2a.1"/>
<evidence type="ECO:0000256" key="2">
    <source>
        <dbReference type="SAM" id="MobiDB-lite"/>
    </source>
</evidence>